<proteinExistence type="predicted"/>
<feature type="non-terminal residue" evidence="1">
    <location>
        <position position="169"/>
    </location>
</feature>
<gene>
    <name evidence="1" type="ORF">MNOR_LOCUS27447</name>
</gene>
<feature type="non-terminal residue" evidence="1">
    <location>
        <position position="1"/>
    </location>
</feature>
<reference evidence="1 2" key="1">
    <citation type="submission" date="2024-05" db="EMBL/GenBank/DDBJ databases">
        <authorList>
            <person name="Wallberg A."/>
        </authorList>
    </citation>
    <scope>NUCLEOTIDE SEQUENCE [LARGE SCALE GENOMIC DNA]</scope>
</reference>
<dbReference type="Proteomes" id="UP001497623">
    <property type="component" value="Unassembled WGS sequence"/>
</dbReference>
<evidence type="ECO:0000313" key="2">
    <source>
        <dbReference type="Proteomes" id="UP001497623"/>
    </source>
</evidence>
<dbReference type="EMBL" id="CAXKWB010028894">
    <property type="protein sequence ID" value="CAL4134648.1"/>
    <property type="molecule type" value="Genomic_DNA"/>
</dbReference>
<evidence type="ECO:0000313" key="1">
    <source>
        <dbReference type="EMBL" id="CAL4134648.1"/>
    </source>
</evidence>
<protein>
    <submittedName>
        <fullName evidence="1">Uncharacterized protein</fullName>
    </submittedName>
</protein>
<name>A0AAV2RQI2_MEGNR</name>
<organism evidence="1 2">
    <name type="scientific">Meganyctiphanes norvegica</name>
    <name type="common">Northern krill</name>
    <name type="synonym">Thysanopoda norvegica</name>
    <dbReference type="NCBI Taxonomy" id="48144"/>
    <lineage>
        <taxon>Eukaryota</taxon>
        <taxon>Metazoa</taxon>
        <taxon>Ecdysozoa</taxon>
        <taxon>Arthropoda</taxon>
        <taxon>Crustacea</taxon>
        <taxon>Multicrustacea</taxon>
        <taxon>Malacostraca</taxon>
        <taxon>Eumalacostraca</taxon>
        <taxon>Eucarida</taxon>
        <taxon>Euphausiacea</taxon>
        <taxon>Euphausiidae</taxon>
        <taxon>Meganyctiphanes</taxon>
    </lineage>
</organism>
<comment type="caution">
    <text evidence="1">The sequence shown here is derived from an EMBL/GenBank/DDBJ whole genome shotgun (WGS) entry which is preliminary data.</text>
</comment>
<sequence>DLLGGKFMKDCTEGIPKWNISTEHEVIWELSHGQEMNIELISSTKLIVEFKIGKSMFYVSKSKEGKVIMGIDKMDQGGITENTPLNIMYESVDTRHGRLLVSSNKIMILAIVLAERTVDISVACVGGCPFTLLHYLNATEKDGVADVKTDVGGTCCHTVMYVLVCFVCI</sequence>
<dbReference type="AlphaFoldDB" id="A0AAV2RQI2"/>
<keyword evidence="2" id="KW-1185">Reference proteome</keyword>
<accession>A0AAV2RQI2</accession>